<accession>A0A1V5M8U0</accession>
<dbReference type="AlphaFoldDB" id="A0A1V5M8U0"/>
<protein>
    <submittedName>
        <fullName evidence="1">Uncharacterized protein</fullName>
    </submittedName>
</protein>
<dbReference type="Proteomes" id="UP000485484">
    <property type="component" value="Unassembled WGS sequence"/>
</dbReference>
<reference evidence="1" key="1">
    <citation type="submission" date="2017-02" db="EMBL/GenBank/DDBJ databases">
        <title>Delving into the versatile metabolic prowess of the omnipresent phylum Bacteroidetes.</title>
        <authorList>
            <person name="Nobu M.K."/>
            <person name="Mei R."/>
            <person name="Narihiro T."/>
            <person name="Kuroda K."/>
            <person name="Liu W.-T."/>
        </authorList>
    </citation>
    <scope>NUCLEOTIDE SEQUENCE</scope>
    <source>
        <strain evidence="1">ADurb.Bin417</strain>
    </source>
</reference>
<name>A0A1V5M8U0_UNCT6</name>
<evidence type="ECO:0000313" key="1">
    <source>
        <dbReference type="EMBL" id="OPZ89639.1"/>
    </source>
</evidence>
<dbReference type="EMBL" id="MWAK01000345">
    <property type="protein sequence ID" value="OPZ89639.1"/>
    <property type="molecule type" value="Genomic_DNA"/>
</dbReference>
<sequence>MRDGRAVCHPPDCSPEILHSEGPADPEVSLAVFTDEAGRVVSALMHHTCHPCHGFGGNDLLAGWPGAWCREMETHFGAGCVPLVINGCCGNVHHHNHLAPGWKDDHLWMGRLLAESSRRALARPVALEPAPFAWKRRVLPIPRRRVPAKLLAEARKLLREHPEPLWKDEQHIRVEWDWVYAVGIVDIADERHSFPNYPYEIQALRLGDLALLSLMGEPFVEAQLRIKRESPFPFTQVAHMCNGYLGYVPTRRAFAGGGYETRIGRVSRLEPRALEMVEAAALDLLRELRSA</sequence>
<proteinExistence type="predicted"/>
<organism evidence="1">
    <name type="scientific">candidate division TA06 bacterium ADurb.Bin417</name>
    <dbReference type="NCBI Taxonomy" id="1852828"/>
    <lineage>
        <taxon>Bacteria</taxon>
        <taxon>Bacteria division TA06</taxon>
    </lineage>
</organism>
<comment type="caution">
    <text evidence="1">The sequence shown here is derived from an EMBL/GenBank/DDBJ whole genome shotgun (WGS) entry which is preliminary data.</text>
</comment>
<gene>
    <name evidence="1" type="ORF">BWY73_01465</name>
</gene>